<dbReference type="GO" id="GO:0045944">
    <property type="term" value="P:positive regulation of transcription by RNA polymerase II"/>
    <property type="evidence" value="ECO:0007669"/>
    <property type="project" value="UniProtKB-ARBA"/>
</dbReference>
<evidence type="ECO:0000256" key="5">
    <source>
        <dbReference type="ARBA" id="ARBA00023242"/>
    </source>
</evidence>
<evidence type="ECO:0000313" key="8">
    <source>
        <dbReference type="EMBL" id="TGO90896.1"/>
    </source>
</evidence>
<gene>
    <name evidence="8" type="ORF">BPOR_0047g00190</name>
</gene>
<name>A0A4Z1L2G1_9HELO</name>
<dbReference type="AlphaFoldDB" id="A0A4Z1L2G1"/>
<comment type="caution">
    <text evidence="8">The sequence shown here is derived from an EMBL/GenBank/DDBJ whole genome shotgun (WGS) entry which is preliminary data.</text>
</comment>
<protein>
    <recommendedName>
        <fullName evidence="7">MADS-box domain-containing protein</fullName>
    </recommendedName>
</protein>
<feature type="region of interest" description="Disordered" evidence="6">
    <location>
        <begin position="258"/>
        <end position="295"/>
    </location>
</feature>
<keyword evidence="5" id="KW-0539">Nucleus</keyword>
<keyword evidence="9" id="KW-1185">Reference proteome</keyword>
<feature type="compositionally biased region" description="Low complexity" evidence="6">
    <location>
        <begin position="260"/>
        <end position="277"/>
    </location>
</feature>
<keyword evidence="3" id="KW-0238">DNA-binding</keyword>
<dbReference type="InterPro" id="IPR036879">
    <property type="entry name" value="TF_MADSbox_sf"/>
</dbReference>
<evidence type="ECO:0000256" key="4">
    <source>
        <dbReference type="ARBA" id="ARBA00023163"/>
    </source>
</evidence>
<evidence type="ECO:0000313" key="9">
    <source>
        <dbReference type="Proteomes" id="UP000297280"/>
    </source>
</evidence>
<evidence type="ECO:0000256" key="3">
    <source>
        <dbReference type="ARBA" id="ARBA00023125"/>
    </source>
</evidence>
<dbReference type="EMBL" id="PQXO01000047">
    <property type="protein sequence ID" value="TGO90896.1"/>
    <property type="molecule type" value="Genomic_DNA"/>
</dbReference>
<dbReference type="SUPFAM" id="SSF55455">
    <property type="entry name" value="SRF-like"/>
    <property type="match status" value="1"/>
</dbReference>
<evidence type="ECO:0000259" key="7">
    <source>
        <dbReference type="PROSITE" id="PS50066"/>
    </source>
</evidence>
<evidence type="ECO:0000256" key="2">
    <source>
        <dbReference type="ARBA" id="ARBA00023015"/>
    </source>
</evidence>
<comment type="subcellular location">
    <subcellularLocation>
        <location evidence="1">Nucleus</location>
    </subcellularLocation>
</comment>
<reference evidence="8 9" key="1">
    <citation type="submission" date="2017-12" db="EMBL/GenBank/DDBJ databases">
        <title>Comparative genomics of Botrytis spp.</title>
        <authorList>
            <person name="Valero-Jimenez C.A."/>
            <person name="Tapia P."/>
            <person name="Veloso J."/>
            <person name="Silva-Moreno E."/>
            <person name="Staats M."/>
            <person name="Valdes J.H."/>
            <person name="Van Kan J.A.L."/>
        </authorList>
    </citation>
    <scope>NUCLEOTIDE SEQUENCE [LARGE SCALE GENOMIC DNA]</scope>
    <source>
        <strain evidence="8 9">MUCL3349</strain>
    </source>
</reference>
<sequence>MSDPEIELQQIKESQDRTRARLSARKRQYGLLKKAEQFRRVANIEVAIILYDPTFGEYCIYRSKDDDSWPPSMKSIRECNPVDYLPSDFESAERMSYSITENRTTGKRRRKLPDIYLKRKKPKHKNTMSEKELSSSPQQCEDISGPQDIFSRALASPNTETRLSSVISTLPPFHDKQSNSPSGLPTKIRNNLDKETSPSSYLPYTSISPSRMITPITSEDTFPQSLHTPPSNSSPIPPTSTLPFETITKVFSEVTYPKDPSLSPSLTPTMLSSTVSSNPQASNTPPMPSTTSSCPSTILSPISLVSLHMPPKLTPSTTIITSPSNVSCNPPTTSSVSISNSLCVPSTSNSSSISFDIQPISPPLSSFRRSLLPDFVKENLSKPGTAFQIFQNLRHR</sequence>
<feature type="region of interest" description="Disordered" evidence="6">
    <location>
        <begin position="118"/>
        <end position="144"/>
    </location>
</feature>
<evidence type="ECO:0000256" key="6">
    <source>
        <dbReference type="SAM" id="MobiDB-lite"/>
    </source>
</evidence>
<dbReference type="GO" id="GO:0046983">
    <property type="term" value="F:protein dimerization activity"/>
    <property type="evidence" value="ECO:0007669"/>
    <property type="project" value="InterPro"/>
</dbReference>
<feature type="region of interest" description="Disordered" evidence="6">
    <location>
        <begin position="169"/>
        <end position="241"/>
    </location>
</feature>
<feature type="compositionally biased region" description="Polar residues" evidence="6">
    <location>
        <begin position="197"/>
        <end position="227"/>
    </location>
</feature>
<organism evidence="8 9">
    <name type="scientific">Botrytis porri</name>
    <dbReference type="NCBI Taxonomy" id="87229"/>
    <lineage>
        <taxon>Eukaryota</taxon>
        <taxon>Fungi</taxon>
        <taxon>Dikarya</taxon>
        <taxon>Ascomycota</taxon>
        <taxon>Pezizomycotina</taxon>
        <taxon>Leotiomycetes</taxon>
        <taxon>Helotiales</taxon>
        <taxon>Sclerotiniaceae</taxon>
        <taxon>Botrytis</taxon>
    </lineage>
</organism>
<dbReference type="InterPro" id="IPR002100">
    <property type="entry name" value="TF_MADSbox"/>
</dbReference>
<dbReference type="PROSITE" id="PS50066">
    <property type="entry name" value="MADS_BOX_2"/>
    <property type="match status" value="1"/>
</dbReference>
<keyword evidence="4" id="KW-0804">Transcription</keyword>
<keyword evidence="2" id="KW-0805">Transcription regulation</keyword>
<dbReference type="GO" id="GO:0005634">
    <property type="term" value="C:nucleus"/>
    <property type="evidence" value="ECO:0007669"/>
    <property type="project" value="UniProtKB-SubCell"/>
</dbReference>
<proteinExistence type="predicted"/>
<evidence type="ECO:0000256" key="1">
    <source>
        <dbReference type="ARBA" id="ARBA00004123"/>
    </source>
</evidence>
<accession>A0A4Z1L2G1</accession>
<feature type="domain" description="MADS-box" evidence="7">
    <location>
        <begin position="10"/>
        <end position="54"/>
    </location>
</feature>
<dbReference type="GO" id="GO:0003677">
    <property type="term" value="F:DNA binding"/>
    <property type="evidence" value="ECO:0007669"/>
    <property type="project" value="UniProtKB-KW"/>
</dbReference>
<dbReference type="Proteomes" id="UP000297280">
    <property type="component" value="Unassembled WGS sequence"/>
</dbReference>